<protein>
    <submittedName>
        <fullName evidence="3">Uncharacterized protein</fullName>
    </submittedName>
</protein>
<sequence>MIAGTATSNAIAALCLAAGVLLHPASWVGDGWCSGGLIGVIWTFSTTSTTETSVTWTKAVVYAPPPCPPPVPLECPHDGPESFHVLGEGVTGSTTVAHPRPGSRGLVTFSSDPGWAHERLFLWPVPPDSDGGHWASYVYTPGSDFYLEQETDYSSSALLTGRKGYPTGAPQVVAFSRALEPDEVAELVTRARAEAVVMTGSEGPDPSVPDAVDWRGGRLDLPAYSLAQAPRLSASGRRLRGKQAMPLPVGDAADGHGWLCSDLACWDGAFAFGTELRPGQPPRVGLRGRGEYGIATDRSGGHHPVELVELGRVSEWREAMLQGASRLRGGGDPLEKRLLDDGPPRPPALVPSTARAEAAEVDDLRTCWIDYDDAGARYKEWRKVLQEATQESVQTAGLRGPPVRLPVCRKFHKHGGTPKAWFAEWAREVGISRKDRARHEVECLIECLWLAGSYDQLNAGAVAALEVVARRLLQYVEAYAMGADNPNCSAATHFSATSSALDLAPEEMRTCAARRAKDELELERAAAGHMTLDPQGDDGPTKKILGLQADVRQRVVEAASRWCDVDSAVGERGALARPLKGRSGHAPAPSCSVGPYEYSKVSAPSDLHDSPSLISTSPSQARKHLEDFERPMPRPAQESELLQQHEGAPGCHTDPALRKDPRTYGRLARRVARVGMVTFTRDPACVLGVFFVTKKADKLRLIVDCRRANQLFQKPPGVALLSGEGLSRVEIDDPEDLLGGLPVHLGAGDVADCFHRMRLVKTAGGDIRRYFCWPPLAPKHASISEVDGVAARPDEKIWPMCASLPMGFSWSLHFAQTANAQRLEPGALGPGAFPGPRRAFGLVRVRPLHCHYMYVDNAGVLSFDGDLAGRALAEAQRGFDVDALRFHEMEVFDHGGPSSLGWHLDGDARVARPIDKRSALVRRGVRALLRLRKVSGWQVEAVLGRVTFLCLMRRELLSIFHAVYRFVRESYTKFQRLWDSAREELNAFLGAMIFVEADWSHPWTPYVYASDASLHGFGVPQPLWSHRDAAEVGRVPELSRYRQGGARAREHAFEVAGFKVDPESGDVERDFLGRPARPHREAREILEAARWEHNEDFAEVPSRLLAGDRRHAIIADRWLHADDILRLEARAAVRAGARALHIGASLLDCTPGSAELGGPGDTRTRPDPGAGSGQPPGAAQPYSGAGLARAQTTEAFLGQVANEILGRLARAPGPADRGAPADIEGEDSSESDDSSDPEERAATAARQRALRRRGKNHVRQCLSALMGAALLGARLTPLGARSVTEAAAAQYRQRALAFLSWGPFSEAVLEEPARLDVALTDFMNHEFEQGHKSWRGEKLLAGIIFHSPRHGKNGYDKLPRTLRALKGWCRASPSRSRRPLTVGMRVPIVVEIARLGFLMAAVLTLIMVEGYLRPREMLGLTPASFLPPAPGGVATWVLLLFPQDGNLRSKTCESDDSIPLDSRRFGWMDAIYQVFSRRPQGSERLLDWSYREYASVFRRAAANLNWAALRSVRRCEKAGRVSQAWRELDAEDQDHVWLCMRKIEGISLRGDAAPTPPYFRRRAEPDPKRVRRS</sequence>
<feature type="compositionally biased region" description="Low complexity" evidence="1">
    <location>
        <begin position="1210"/>
        <end position="1222"/>
    </location>
</feature>
<keyword evidence="4" id="KW-1185">Reference proteome</keyword>
<evidence type="ECO:0000256" key="1">
    <source>
        <dbReference type="SAM" id="MobiDB-lite"/>
    </source>
</evidence>
<evidence type="ECO:0000313" key="4">
    <source>
        <dbReference type="Proteomes" id="UP001189429"/>
    </source>
</evidence>
<feature type="region of interest" description="Disordered" evidence="1">
    <location>
        <begin position="601"/>
        <end position="662"/>
    </location>
</feature>
<proteinExistence type="predicted"/>
<feature type="compositionally biased region" description="Basic and acidic residues" evidence="1">
    <location>
        <begin position="623"/>
        <end position="632"/>
    </location>
</feature>
<accession>A0ABN9UUV3</accession>
<evidence type="ECO:0000313" key="3">
    <source>
        <dbReference type="EMBL" id="CAK0863889.1"/>
    </source>
</evidence>
<dbReference type="Proteomes" id="UP001189429">
    <property type="component" value="Unassembled WGS sequence"/>
</dbReference>
<keyword evidence="2" id="KW-0732">Signal</keyword>
<comment type="caution">
    <text evidence="3">The sequence shown here is derived from an EMBL/GenBank/DDBJ whole genome shotgun (WGS) entry which is preliminary data.</text>
</comment>
<feature type="region of interest" description="Disordered" evidence="1">
    <location>
        <begin position="1148"/>
        <end position="1187"/>
    </location>
</feature>
<feature type="region of interest" description="Disordered" evidence="1">
    <location>
        <begin position="326"/>
        <end position="346"/>
    </location>
</feature>
<reference evidence="3" key="1">
    <citation type="submission" date="2023-10" db="EMBL/GenBank/DDBJ databases">
        <authorList>
            <person name="Chen Y."/>
            <person name="Shah S."/>
            <person name="Dougan E. K."/>
            <person name="Thang M."/>
            <person name="Chan C."/>
        </authorList>
    </citation>
    <scope>NUCLEOTIDE SEQUENCE [LARGE SCALE GENOMIC DNA]</scope>
</reference>
<name>A0ABN9UUV3_9DINO</name>
<feature type="compositionally biased region" description="Acidic residues" evidence="1">
    <location>
        <begin position="1223"/>
        <end position="1236"/>
    </location>
</feature>
<feature type="region of interest" description="Disordered" evidence="1">
    <location>
        <begin position="1210"/>
        <end position="1253"/>
    </location>
</feature>
<organism evidence="3 4">
    <name type="scientific">Prorocentrum cordatum</name>
    <dbReference type="NCBI Taxonomy" id="2364126"/>
    <lineage>
        <taxon>Eukaryota</taxon>
        <taxon>Sar</taxon>
        <taxon>Alveolata</taxon>
        <taxon>Dinophyceae</taxon>
        <taxon>Prorocentrales</taxon>
        <taxon>Prorocentraceae</taxon>
        <taxon>Prorocentrum</taxon>
    </lineage>
</organism>
<gene>
    <name evidence="3" type="ORF">PCOR1329_LOCUS51913</name>
</gene>
<feature type="compositionally biased region" description="Basic and acidic residues" evidence="1">
    <location>
        <begin position="333"/>
        <end position="343"/>
    </location>
</feature>
<feature type="signal peptide" evidence="2">
    <location>
        <begin position="1"/>
        <end position="17"/>
    </location>
</feature>
<evidence type="ECO:0000256" key="2">
    <source>
        <dbReference type="SAM" id="SignalP"/>
    </source>
</evidence>
<dbReference type="EMBL" id="CAUYUJ010016313">
    <property type="protein sequence ID" value="CAK0863889.1"/>
    <property type="molecule type" value="Genomic_DNA"/>
</dbReference>
<feature type="chain" id="PRO_5046569916" evidence="2">
    <location>
        <begin position="18"/>
        <end position="1573"/>
    </location>
</feature>